<keyword evidence="3" id="KW-0804">Transcription</keyword>
<dbReference type="PANTHER" id="PTHR30055:SF234">
    <property type="entry name" value="HTH-TYPE TRANSCRIPTIONAL REGULATOR BETI"/>
    <property type="match status" value="1"/>
</dbReference>
<keyword evidence="2 4" id="KW-0238">DNA-binding</keyword>
<evidence type="ECO:0000259" key="5">
    <source>
        <dbReference type="PROSITE" id="PS50977"/>
    </source>
</evidence>
<dbReference type="Gene3D" id="1.10.357.10">
    <property type="entry name" value="Tetracycline Repressor, domain 2"/>
    <property type="match status" value="1"/>
</dbReference>
<dbReference type="Proteomes" id="UP000298468">
    <property type="component" value="Unassembled WGS sequence"/>
</dbReference>
<dbReference type="PROSITE" id="PS50977">
    <property type="entry name" value="HTH_TETR_2"/>
    <property type="match status" value="1"/>
</dbReference>
<evidence type="ECO:0000256" key="2">
    <source>
        <dbReference type="ARBA" id="ARBA00023125"/>
    </source>
</evidence>
<protein>
    <submittedName>
        <fullName evidence="6">TetR/AcrR family transcriptional regulator</fullName>
    </submittedName>
</protein>
<keyword evidence="7" id="KW-1185">Reference proteome</keyword>
<evidence type="ECO:0000256" key="3">
    <source>
        <dbReference type="ARBA" id="ARBA00023163"/>
    </source>
</evidence>
<dbReference type="OrthoDB" id="9806334at2"/>
<gene>
    <name evidence="6" type="ORF">E3T61_07305</name>
</gene>
<feature type="domain" description="HTH tetR-type" evidence="5">
    <location>
        <begin position="92"/>
        <end position="152"/>
    </location>
</feature>
<proteinExistence type="predicted"/>
<keyword evidence="1" id="KW-0805">Transcription regulation</keyword>
<dbReference type="InterPro" id="IPR041479">
    <property type="entry name" value="TetR_CgmR_C"/>
</dbReference>
<dbReference type="AlphaFoldDB" id="A0A4R9BX74"/>
<dbReference type="InterPro" id="IPR050109">
    <property type="entry name" value="HTH-type_TetR-like_transc_reg"/>
</dbReference>
<dbReference type="SUPFAM" id="SSF48498">
    <property type="entry name" value="Tetracyclin repressor-like, C-terminal domain"/>
    <property type="match status" value="1"/>
</dbReference>
<dbReference type="Pfam" id="PF00440">
    <property type="entry name" value="TetR_N"/>
    <property type="match status" value="1"/>
</dbReference>
<dbReference type="EMBL" id="SOHM01000012">
    <property type="protein sequence ID" value="TFD92105.1"/>
    <property type="molecule type" value="Genomic_DNA"/>
</dbReference>
<evidence type="ECO:0000256" key="1">
    <source>
        <dbReference type="ARBA" id="ARBA00023015"/>
    </source>
</evidence>
<dbReference type="PANTHER" id="PTHR30055">
    <property type="entry name" value="HTH-TYPE TRANSCRIPTIONAL REGULATOR RUTR"/>
    <property type="match status" value="1"/>
</dbReference>
<dbReference type="InterPro" id="IPR009057">
    <property type="entry name" value="Homeodomain-like_sf"/>
</dbReference>
<comment type="caution">
    <text evidence="6">The sequence shown here is derived from an EMBL/GenBank/DDBJ whole genome shotgun (WGS) entry which is preliminary data.</text>
</comment>
<evidence type="ECO:0000256" key="4">
    <source>
        <dbReference type="PROSITE-ProRule" id="PRU00335"/>
    </source>
</evidence>
<dbReference type="Pfam" id="PF17937">
    <property type="entry name" value="TetR_C_28"/>
    <property type="match status" value="1"/>
</dbReference>
<name>A0A4R9BX74_9MICO</name>
<dbReference type="GO" id="GO:0003700">
    <property type="term" value="F:DNA-binding transcription factor activity"/>
    <property type="evidence" value="ECO:0007669"/>
    <property type="project" value="TreeGrafter"/>
</dbReference>
<evidence type="ECO:0000313" key="6">
    <source>
        <dbReference type="EMBL" id="TFD92105.1"/>
    </source>
</evidence>
<sequence>MSCLHRRLNAEWIGAVFIPPDDPNGQLPGDLTFQGQPCDEIVTTPFRRYSNSKCCSTGDRLWARLPRLARRHSSVQHPGISGQLREKLMARPSNRSRVIDAAVRLAERDGVRGVTIEAVAEEAGMTKGGVQYHFNKDEMMDAIISDIWRRTEVEAQRRLPVPFEQASLIQRLEAYVIASAATEVHGGELVIFLDGSHSEEINTQWRRFVERWTSAPGEGLTDAQQVVLLALDGLWMNEVSGRLLFSKAQRAALVDTLLRHLTL</sequence>
<evidence type="ECO:0000313" key="7">
    <source>
        <dbReference type="Proteomes" id="UP000298468"/>
    </source>
</evidence>
<feature type="DNA-binding region" description="H-T-H motif" evidence="4">
    <location>
        <begin position="115"/>
        <end position="134"/>
    </location>
</feature>
<dbReference type="InterPro" id="IPR001647">
    <property type="entry name" value="HTH_TetR"/>
</dbReference>
<organism evidence="6 7">
    <name type="scientific">Cryobacterium lactosi</name>
    <dbReference type="NCBI Taxonomy" id="1259202"/>
    <lineage>
        <taxon>Bacteria</taxon>
        <taxon>Bacillati</taxon>
        <taxon>Actinomycetota</taxon>
        <taxon>Actinomycetes</taxon>
        <taxon>Micrococcales</taxon>
        <taxon>Microbacteriaceae</taxon>
        <taxon>Cryobacterium</taxon>
    </lineage>
</organism>
<reference evidence="6 7" key="1">
    <citation type="submission" date="2019-03" db="EMBL/GenBank/DDBJ databases">
        <title>Genomics of glacier-inhabiting Cryobacterium strains.</title>
        <authorList>
            <person name="Liu Q."/>
            <person name="Xin Y.-H."/>
        </authorList>
    </citation>
    <scope>NUCLEOTIDE SEQUENCE [LARGE SCALE GENOMIC DNA]</scope>
    <source>
        <strain evidence="6 7">Sr59</strain>
    </source>
</reference>
<accession>A0A4R9BX74</accession>
<dbReference type="InterPro" id="IPR036271">
    <property type="entry name" value="Tet_transcr_reg_TetR-rel_C_sf"/>
</dbReference>
<dbReference type="SUPFAM" id="SSF46689">
    <property type="entry name" value="Homeodomain-like"/>
    <property type="match status" value="1"/>
</dbReference>
<dbReference type="GO" id="GO:0000976">
    <property type="term" value="F:transcription cis-regulatory region binding"/>
    <property type="evidence" value="ECO:0007669"/>
    <property type="project" value="TreeGrafter"/>
</dbReference>